<accession>A0A5K3FZM2</accession>
<dbReference type="Pfam" id="PF00271">
    <property type="entry name" value="Helicase_C"/>
    <property type="match status" value="1"/>
</dbReference>
<dbReference type="GO" id="GO:0005829">
    <property type="term" value="C:cytosol"/>
    <property type="evidence" value="ECO:0007669"/>
    <property type="project" value="TreeGrafter"/>
</dbReference>
<dbReference type="InterPro" id="IPR027417">
    <property type="entry name" value="P-loop_NTPase"/>
</dbReference>
<feature type="domain" description="Helicase C-terminal" evidence="6">
    <location>
        <begin position="1"/>
        <end position="100"/>
    </location>
</feature>
<keyword evidence="4" id="KW-0067">ATP-binding</keyword>
<organism evidence="7">
    <name type="scientific">Mesocestoides corti</name>
    <name type="common">Flatworm</name>
    <dbReference type="NCBI Taxonomy" id="53468"/>
    <lineage>
        <taxon>Eukaryota</taxon>
        <taxon>Metazoa</taxon>
        <taxon>Spiralia</taxon>
        <taxon>Lophotrochozoa</taxon>
        <taxon>Platyhelminthes</taxon>
        <taxon>Cestoda</taxon>
        <taxon>Eucestoda</taxon>
        <taxon>Cyclophyllidea</taxon>
        <taxon>Mesocestoididae</taxon>
        <taxon>Mesocestoides</taxon>
    </lineage>
</organism>
<dbReference type="GO" id="GO:0003724">
    <property type="term" value="F:RNA helicase activity"/>
    <property type="evidence" value="ECO:0007669"/>
    <property type="project" value="TreeGrafter"/>
</dbReference>
<evidence type="ECO:0000256" key="1">
    <source>
        <dbReference type="ARBA" id="ARBA00022741"/>
    </source>
</evidence>
<evidence type="ECO:0000259" key="6">
    <source>
        <dbReference type="PROSITE" id="PS51194"/>
    </source>
</evidence>
<proteinExistence type="predicted"/>
<reference evidence="7" key="1">
    <citation type="submission" date="2019-11" db="UniProtKB">
        <authorList>
            <consortium name="WormBaseParasite"/>
        </authorList>
    </citation>
    <scope>IDENTIFICATION</scope>
</reference>
<feature type="region of interest" description="Disordered" evidence="5">
    <location>
        <begin position="118"/>
        <end position="148"/>
    </location>
</feature>
<keyword evidence="1" id="KW-0547">Nucleotide-binding</keyword>
<dbReference type="InterPro" id="IPR050079">
    <property type="entry name" value="DEAD_box_RNA_helicase"/>
</dbReference>
<dbReference type="PANTHER" id="PTHR47959">
    <property type="entry name" value="ATP-DEPENDENT RNA HELICASE RHLE-RELATED"/>
    <property type="match status" value="1"/>
</dbReference>
<protein>
    <submittedName>
        <fullName evidence="7">Helicase C-terminal domain-containing protein</fullName>
    </submittedName>
</protein>
<evidence type="ECO:0000313" key="7">
    <source>
        <dbReference type="WBParaSite" id="MCU_013731-RA"/>
    </source>
</evidence>
<evidence type="ECO:0000256" key="4">
    <source>
        <dbReference type="ARBA" id="ARBA00022840"/>
    </source>
</evidence>
<dbReference type="PANTHER" id="PTHR47959:SF1">
    <property type="entry name" value="ATP-DEPENDENT RNA HELICASE DBPA"/>
    <property type="match status" value="1"/>
</dbReference>
<keyword evidence="2" id="KW-0378">Hydrolase</keyword>
<dbReference type="Gene3D" id="3.40.50.300">
    <property type="entry name" value="P-loop containing nucleotide triphosphate hydrolases"/>
    <property type="match status" value="1"/>
</dbReference>
<dbReference type="GO" id="GO:0016787">
    <property type="term" value="F:hydrolase activity"/>
    <property type="evidence" value="ECO:0007669"/>
    <property type="project" value="UniProtKB-KW"/>
</dbReference>
<dbReference type="GO" id="GO:0005524">
    <property type="term" value="F:ATP binding"/>
    <property type="evidence" value="ECO:0007669"/>
    <property type="project" value="UniProtKB-KW"/>
</dbReference>
<dbReference type="WBParaSite" id="MCU_013731-RA">
    <property type="protein sequence ID" value="MCU_013731-RA"/>
    <property type="gene ID" value="MCU_013731"/>
</dbReference>
<sequence>MSRTFAFIDVRQARRLTQVAARGLDFPYVKAVINFGLPLGLDEYVHRIGRTGRMGHTGLAITLVASSNIKGDKHLQSVARGVCRLIGDTSGIPKELQHAARLKPGVCDSDEEYSSASYQRQGLVSPCPPQRLKSRYPKNGAPVFRRRT</sequence>
<evidence type="ECO:0000256" key="5">
    <source>
        <dbReference type="SAM" id="MobiDB-lite"/>
    </source>
</evidence>
<dbReference type="PROSITE" id="PS51194">
    <property type="entry name" value="HELICASE_CTER"/>
    <property type="match status" value="1"/>
</dbReference>
<evidence type="ECO:0000256" key="3">
    <source>
        <dbReference type="ARBA" id="ARBA00022806"/>
    </source>
</evidence>
<evidence type="ECO:0000256" key="2">
    <source>
        <dbReference type="ARBA" id="ARBA00022801"/>
    </source>
</evidence>
<dbReference type="AlphaFoldDB" id="A0A5K3FZM2"/>
<dbReference type="SUPFAM" id="SSF52540">
    <property type="entry name" value="P-loop containing nucleoside triphosphate hydrolases"/>
    <property type="match status" value="1"/>
</dbReference>
<dbReference type="InterPro" id="IPR001650">
    <property type="entry name" value="Helicase_C-like"/>
</dbReference>
<keyword evidence="3" id="KW-0347">Helicase</keyword>
<name>A0A5K3FZM2_MESCO</name>